<evidence type="ECO:0000256" key="9">
    <source>
        <dbReference type="HAMAP-Rule" id="MF_03123"/>
    </source>
</evidence>
<dbReference type="InterPro" id="IPR013785">
    <property type="entry name" value="Aldolase_TIM"/>
</dbReference>
<evidence type="ECO:0000259" key="10">
    <source>
        <dbReference type="PROSITE" id="PS51918"/>
    </source>
</evidence>
<comment type="similarity">
    <text evidence="9">Belongs to the radical SAM superfamily. Lipoyl synthase family.</text>
</comment>
<evidence type="ECO:0000313" key="12">
    <source>
        <dbReference type="Proteomes" id="UP001558613"/>
    </source>
</evidence>
<dbReference type="EMBL" id="JAYMGO010000001">
    <property type="protein sequence ID" value="KAL1282456.1"/>
    <property type="molecule type" value="Genomic_DNA"/>
</dbReference>
<keyword evidence="5 9" id="KW-0479">Metal-binding</keyword>
<dbReference type="NCBIfam" id="NF009544">
    <property type="entry name" value="PRK12928.1"/>
    <property type="match status" value="1"/>
</dbReference>
<evidence type="ECO:0000256" key="3">
    <source>
        <dbReference type="ARBA" id="ARBA00022679"/>
    </source>
</evidence>
<evidence type="ECO:0000256" key="6">
    <source>
        <dbReference type="ARBA" id="ARBA00023004"/>
    </source>
</evidence>
<comment type="subcellular location">
    <subcellularLocation>
        <location evidence="1 9">Mitochondrion</location>
    </subcellularLocation>
</comment>
<dbReference type="Proteomes" id="UP001558613">
    <property type="component" value="Unassembled WGS sequence"/>
</dbReference>
<dbReference type="SFLD" id="SFLDF00271">
    <property type="entry name" value="lipoyl_synthase"/>
    <property type="match status" value="1"/>
</dbReference>
<dbReference type="InterPro" id="IPR006638">
    <property type="entry name" value="Elp3/MiaA/NifB-like_rSAM"/>
</dbReference>
<keyword evidence="7 9" id="KW-0411">Iron-sulfur</keyword>
<sequence length="421" mass="47153">MRHVLTSPIKGERKEEGRHDVKAQAGSKVMALMSRSCGAAVRYSSNHLFLPSKCFEGSNVYCNRLTTAASTSSTLTERKKDIKEDGLNLQDFISGELSEKSKWEEYRGNLKREKGERLRLPPWLKTEIPIGKNYNKLKNTLRNLNLHTVCEEARCPNIGECWGGGEYSTATATIMLMGDTCTRGCRFCSVKTARRPPPLDPEEPYNTAKAIAAWGLDYVVLTSVDRDDIPDGGAEHFAKTVSNLKERNSKILVECLTPDFRGDLAAVEKIALSGLDVYAHNVETVRDLQRHVRDPRANFDQSLSVLRHAKKVKPSVLTKTSIMLGLGETDEQIHAALKELRDTGVDCLTLGQYMQPTKRHLKVEEYVTPEKFAYWEKVGQEMGFVYTASGPLVRSSYKAGEFFLKNLLEKRKTEGTTVAAE</sequence>
<feature type="binding site" evidence="9">
    <location>
        <position position="188"/>
    </location>
    <ligand>
        <name>[4Fe-4S] cluster</name>
        <dbReference type="ChEBI" id="CHEBI:49883"/>
        <label>2</label>
        <note>4Fe-4S-S-AdoMet</note>
    </ligand>
</feature>
<comment type="function">
    <text evidence="9">Catalyzes the radical-mediated insertion of two sulfur atoms into the C-6 and C-8 positions of the octanoyl moiety bound to the lipoyl domains of lipoate-dependent enzymes, thereby converting the octanoylated domains into lipoylated derivatives.</text>
</comment>
<accession>A0ABR3P0X0</accession>
<dbReference type="SFLD" id="SFLDS00029">
    <property type="entry name" value="Radical_SAM"/>
    <property type="match status" value="1"/>
</dbReference>
<dbReference type="CDD" id="cd01335">
    <property type="entry name" value="Radical_SAM"/>
    <property type="match status" value="1"/>
</dbReference>
<evidence type="ECO:0000256" key="7">
    <source>
        <dbReference type="ARBA" id="ARBA00023014"/>
    </source>
</evidence>
<evidence type="ECO:0000256" key="5">
    <source>
        <dbReference type="ARBA" id="ARBA00022723"/>
    </source>
</evidence>
<dbReference type="InterPro" id="IPR031691">
    <property type="entry name" value="LIAS_N"/>
</dbReference>
<comment type="cofactor">
    <cofactor evidence="9">
        <name>[4Fe-4S] cluster</name>
        <dbReference type="ChEBI" id="CHEBI:49883"/>
    </cofactor>
    <text evidence="9">Binds 2 [4Fe-4S] clusters per subunit. One cluster is coordinated with 3 cysteines and an exchangeable S-adenosyl-L-methionine.</text>
</comment>
<keyword evidence="6 9" id="KW-0408">Iron</keyword>
<dbReference type="PROSITE" id="PS51918">
    <property type="entry name" value="RADICAL_SAM"/>
    <property type="match status" value="1"/>
</dbReference>
<keyword evidence="12" id="KW-1185">Reference proteome</keyword>
<dbReference type="SUPFAM" id="SSF102114">
    <property type="entry name" value="Radical SAM enzymes"/>
    <property type="match status" value="1"/>
</dbReference>
<feature type="binding site" evidence="9">
    <location>
        <position position="181"/>
    </location>
    <ligand>
        <name>[4Fe-4S] cluster</name>
        <dbReference type="ChEBI" id="CHEBI:49883"/>
        <label>2</label>
        <note>4Fe-4S-S-AdoMet</note>
    </ligand>
</feature>
<evidence type="ECO:0000256" key="8">
    <source>
        <dbReference type="ARBA" id="ARBA00047326"/>
    </source>
</evidence>
<feature type="binding site" evidence="9">
    <location>
        <position position="150"/>
    </location>
    <ligand>
        <name>[4Fe-4S] cluster</name>
        <dbReference type="ChEBI" id="CHEBI:49883"/>
        <label>1</label>
    </ligand>
</feature>
<dbReference type="Pfam" id="PF04055">
    <property type="entry name" value="Radical_SAM"/>
    <property type="match status" value="1"/>
</dbReference>
<keyword evidence="9" id="KW-0496">Mitochondrion</keyword>
<dbReference type="PANTHER" id="PTHR10949:SF0">
    <property type="entry name" value="LIPOYL SYNTHASE, MITOCHONDRIAL"/>
    <property type="match status" value="1"/>
</dbReference>
<dbReference type="NCBIfam" id="NF004019">
    <property type="entry name" value="PRK05481.1"/>
    <property type="match status" value="1"/>
</dbReference>
<comment type="catalytic activity">
    <reaction evidence="8 9">
        <text>[[Fe-S] cluster scaffold protein carrying a second [4Fe-4S](2+) cluster] + N(6)-octanoyl-L-lysyl-[protein] + 2 oxidized [2Fe-2S]-[ferredoxin] + 2 S-adenosyl-L-methionine + 4 H(+) = [[Fe-S] cluster scaffold protein] + N(6)-[(R)-dihydrolipoyl]-L-lysyl-[protein] + 4 Fe(3+) + 2 hydrogen sulfide + 2 5'-deoxyadenosine + 2 L-methionine + 2 reduced [2Fe-2S]-[ferredoxin]</text>
        <dbReference type="Rhea" id="RHEA:16585"/>
        <dbReference type="Rhea" id="RHEA-COMP:9928"/>
        <dbReference type="Rhea" id="RHEA-COMP:10000"/>
        <dbReference type="Rhea" id="RHEA-COMP:10001"/>
        <dbReference type="Rhea" id="RHEA-COMP:10475"/>
        <dbReference type="Rhea" id="RHEA-COMP:14568"/>
        <dbReference type="Rhea" id="RHEA-COMP:14569"/>
        <dbReference type="ChEBI" id="CHEBI:15378"/>
        <dbReference type="ChEBI" id="CHEBI:17319"/>
        <dbReference type="ChEBI" id="CHEBI:29034"/>
        <dbReference type="ChEBI" id="CHEBI:29919"/>
        <dbReference type="ChEBI" id="CHEBI:33722"/>
        <dbReference type="ChEBI" id="CHEBI:33737"/>
        <dbReference type="ChEBI" id="CHEBI:33738"/>
        <dbReference type="ChEBI" id="CHEBI:57844"/>
        <dbReference type="ChEBI" id="CHEBI:59789"/>
        <dbReference type="ChEBI" id="CHEBI:78809"/>
        <dbReference type="ChEBI" id="CHEBI:83100"/>
        <dbReference type="EC" id="2.8.1.8"/>
    </reaction>
</comment>
<evidence type="ECO:0000256" key="2">
    <source>
        <dbReference type="ARBA" id="ARBA00022485"/>
    </source>
</evidence>
<keyword evidence="2 9" id="KW-0004">4Fe-4S</keyword>
<evidence type="ECO:0000313" key="11">
    <source>
        <dbReference type="EMBL" id="KAL1282456.1"/>
    </source>
</evidence>
<comment type="pathway">
    <text evidence="9">Protein modification; protein lipoylation via endogenous pathway; protein N(6)-(lipoyl)lysine from octanoyl-[acyl-carrier-protein]: step 2/2.</text>
</comment>
<evidence type="ECO:0000256" key="4">
    <source>
        <dbReference type="ARBA" id="ARBA00022691"/>
    </source>
</evidence>
<feature type="binding site" evidence="9">
    <location>
        <position position="155"/>
    </location>
    <ligand>
        <name>[4Fe-4S] cluster</name>
        <dbReference type="ChEBI" id="CHEBI:49883"/>
        <label>1</label>
    </ligand>
</feature>
<name>A0ABR3P0X0_9TELE</name>
<proteinExistence type="inferred from homology"/>
<dbReference type="NCBIfam" id="TIGR00510">
    <property type="entry name" value="lipA"/>
    <property type="match status" value="1"/>
</dbReference>
<dbReference type="InterPro" id="IPR058240">
    <property type="entry name" value="rSAM_sf"/>
</dbReference>
<keyword evidence="3 9" id="KW-0808">Transferase</keyword>
<feature type="binding site" evidence="9">
    <location>
        <position position="185"/>
    </location>
    <ligand>
        <name>[4Fe-4S] cluster</name>
        <dbReference type="ChEBI" id="CHEBI:49883"/>
        <label>2</label>
        <note>4Fe-4S-S-AdoMet</note>
    </ligand>
</feature>
<dbReference type="EC" id="2.8.1.8" evidence="9"/>
<dbReference type="SFLD" id="SFLDG01058">
    <property type="entry name" value="lipoyl_synthase_like"/>
    <property type="match status" value="1"/>
</dbReference>
<gene>
    <name evidence="9" type="primary">LIAS</name>
    <name evidence="11" type="ORF">QQF64_001259</name>
</gene>
<reference evidence="11 12" key="1">
    <citation type="submission" date="2023-09" db="EMBL/GenBank/DDBJ databases">
        <authorList>
            <person name="Wang M."/>
        </authorList>
    </citation>
    <scope>NUCLEOTIDE SEQUENCE [LARGE SCALE GENOMIC DNA]</scope>
    <source>
        <strain evidence="11">GT-2023</strain>
        <tissue evidence="11">Liver</tissue>
    </source>
</reference>
<dbReference type="SMART" id="SM00729">
    <property type="entry name" value="Elp3"/>
    <property type="match status" value="1"/>
</dbReference>
<comment type="caution">
    <text evidence="11">The sequence shown here is derived from an EMBL/GenBank/DDBJ whole genome shotgun (WGS) entry which is preliminary data.</text>
</comment>
<dbReference type="PANTHER" id="PTHR10949">
    <property type="entry name" value="LIPOYL SYNTHASE"/>
    <property type="match status" value="1"/>
</dbReference>
<dbReference type="HAMAP" id="MF_00206">
    <property type="entry name" value="Lipoyl_synth"/>
    <property type="match status" value="1"/>
</dbReference>
<dbReference type="InterPro" id="IPR007197">
    <property type="entry name" value="rSAM"/>
</dbReference>
<dbReference type="Pfam" id="PF16881">
    <property type="entry name" value="LIAS_N"/>
    <property type="match status" value="1"/>
</dbReference>
<feature type="binding site" evidence="9">
    <location>
        <position position="396"/>
    </location>
    <ligand>
        <name>[4Fe-4S] cluster</name>
        <dbReference type="ChEBI" id="CHEBI:49883"/>
        <label>1</label>
    </ligand>
</feature>
<protein>
    <recommendedName>
        <fullName evidence="9">Lipoyl synthase, mitochondrial</fullName>
        <ecNumber evidence="9">2.8.1.8</ecNumber>
    </recommendedName>
    <alternativeName>
        <fullName evidence="9">Lipoate synthase</fullName>
        <shortName evidence="9">LS</shortName>
        <shortName evidence="9">Lip-syn</shortName>
    </alternativeName>
    <alternativeName>
        <fullName evidence="9">Lipoic acid synthase</fullName>
    </alternativeName>
</protein>
<feature type="binding site" evidence="9">
    <location>
        <position position="161"/>
    </location>
    <ligand>
        <name>[4Fe-4S] cluster</name>
        <dbReference type="ChEBI" id="CHEBI:49883"/>
        <label>1</label>
    </ligand>
</feature>
<dbReference type="InterPro" id="IPR003698">
    <property type="entry name" value="Lipoyl_synth"/>
</dbReference>
<feature type="domain" description="Radical SAM core" evidence="10">
    <location>
        <begin position="166"/>
        <end position="385"/>
    </location>
</feature>
<dbReference type="Gene3D" id="3.20.20.70">
    <property type="entry name" value="Aldolase class I"/>
    <property type="match status" value="1"/>
</dbReference>
<keyword evidence="4 9" id="KW-0949">S-adenosyl-L-methionine</keyword>
<organism evidence="11 12">
    <name type="scientific">Cirrhinus molitorella</name>
    <name type="common">mud carp</name>
    <dbReference type="NCBI Taxonomy" id="172907"/>
    <lineage>
        <taxon>Eukaryota</taxon>
        <taxon>Metazoa</taxon>
        <taxon>Chordata</taxon>
        <taxon>Craniata</taxon>
        <taxon>Vertebrata</taxon>
        <taxon>Euteleostomi</taxon>
        <taxon>Actinopterygii</taxon>
        <taxon>Neopterygii</taxon>
        <taxon>Teleostei</taxon>
        <taxon>Ostariophysi</taxon>
        <taxon>Cypriniformes</taxon>
        <taxon>Cyprinidae</taxon>
        <taxon>Labeoninae</taxon>
        <taxon>Labeonini</taxon>
        <taxon>Cirrhinus</taxon>
    </lineage>
</organism>
<evidence type="ECO:0000256" key="1">
    <source>
        <dbReference type="ARBA" id="ARBA00004173"/>
    </source>
</evidence>